<comment type="caution">
    <text evidence="1">The sequence shown here is derived from an EMBL/GenBank/DDBJ whole genome shotgun (WGS) entry which is preliminary data.</text>
</comment>
<accession>A0ACC2LFJ2</accession>
<dbReference type="EMBL" id="CM056816">
    <property type="protein sequence ID" value="KAJ8631968.1"/>
    <property type="molecule type" value="Genomic_DNA"/>
</dbReference>
<gene>
    <name evidence="1" type="ORF">MRB53_025304</name>
</gene>
<reference evidence="1 2" key="1">
    <citation type="journal article" date="2022" name="Hortic Res">
        <title>A haplotype resolved chromosomal level avocado genome allows analysis of novel avocado genes.</title>
        <authorList>
            <person name="Nath O."/>
            <person name="Fletcher S.J."/>
            <person name="Hayward A."/>
            <person name="Shaw L.M."/>
            <person name="Masouleh A.K."/>
            <person name="Furtado A."/>
            <person name="Henry R.J."/>
            <person name="Mitter N."/>
        </authorList>
    </citation>
    <scope>NUCLEOTIDE SEQUENCE [LARGE SCALE GENOMIC DNA]</scope>
    <source>
        <strain evidence="2">cv. Hass</strain>
    </source>
</reference>
<dbReference type="Proteomes" id="UP001234297">
    <property type="component" value="Chromosome 8"/>
</dbReference>
<evidence type="ECO:0000313" key="2">
    <source>
        <dbReference type="Proteomes" id="UP001234297"/>
    </source>
</evidence>
<keyword evidence="2" id="KW-1185">Reference proteome</keyword>
<name>A0ACC2LFJ2_PERAE</name>
<organism evidence="1 2">
    <name type="scientific">Persea americana</name>
    <name type="common">Avocado</name>
    <dbReference type="NCBI Taxonomy" id="3435"/>
    <lineage>
        <taxon>Eukaryota</taxon>
        <taxon>Viridiplantae</taxon>
        <taxon>Streptophyta</taxon>
        <taxon>Embryophyta</taxon>
        <taxon>Tracheophyta</taxon>
        <taxon>Spermatophyta</taxon>
        <taxon>Magnoliopsida</taxon>
        <taxon>Magnoliidae</taxon>
        <taxon>Laurales</taxon>
        <taxon>Lauraceae</taxon>
        <taxon>Persea</taxon>
    </lineage>
</organism>
<sequence length="79" mass="9303">MAESCLPRSHSLCRRIFCLLLFQTPVRKEGTRKNRVMRPKNVYNLLEMEAFKGASYLYFTLLPIRSIFRTLQDLGCGRF</sequence>
<protein>
    <submittedName>
        <fullName evidence="1">Uncharacterized protein</fullName>
    </submittedName>
</protein>
<proteinExistence type="predicted"/>
<evidence type="ECO:0000313" key="1">
    <source>
        <dbReference type="EMBL" id="KAJ8631968.1"/>
    </source>
</evidence>